<organism evidence="1 2">
    <name type="scientific">Dactylosporangium salmoneum</name>
    <dbReference type="NCBI Taxonomy" id="53361"/>
    <lineage>
        <taxon>Bacteria</taxon>
        <taxon>Bacillati</taxon>
        <taxon>Actinomycetota</taxon>
        <taxon>Actinomycetes</taxon>
        <taxon>Micromonosporales</taxon>
        <taxon>Micromonosporaceae</taxon>
        <taxon>Dactylosporangium</taxon>
    </lineage>
</organism>
<sequence length="152" mass="16031">MPFRPTPARAGLLLAGVLMAAAAYGLTALCGRLRMDIVRTGTCTVASVTGGSREHLTVRLDDGTRIGLYGYGLDLSPGTRLRICVSTGGTWADARGDSSNWLLTSEPAVFPAAAAGVLAILALYAGDGDLIRRRDETGHAREQARRPTELHP</sequence>
<accession>A0ABP5U8G1</accession>
<protein>
    <recommendedName>
        <fullName evidence="3">Secreted protein</fullName>
    </recommendedName>
</protein>
<reference evidence="2" key="1">
    <citation type="journal article" date="2019" name="Int. J. Syst. Evol. Microbiol.">
        <title>The Global Catalogue of Microorganisms (GCM) 10K type strain sequencing project: providing services to taxonomists for standard genome sequencing and annotation.</title>
        <authorList>
            <consortium name="The Broad Institute Genomics Platform"/>
            <consortium name="The Broad Institute Genome Sequencing Center for Infectious Disease"/>
            <person name="Wu L."/>
            <person name="Ma J."/>
        </authorList>
    </citation>
    <scope>NUCLEOTIDE SEQUENCE [LARGE SCALE GENOMIC DNA]</scope>
    <source>
        <strain evidence="2">JCM 3272</strain>
    </source>
</reference>
<dbReference type="EMBL" id="BAAARV010000069">
    <property type="protein sequence ID" value="GAA2370053.1"/>
    <property type="molecule type" value="Genomic_DNA"/>
</dbReference>
<evidence type="ECO:0008006" key="3">
    <source>
        <dbReference type="Google" id="ProtNLM"/>
    </source>
</evidence>
<evidence type="ECO:0000313" key="1">
    <source>
        <dbReference type="EMBL" id="GAA2370053.1"/>
    </source>
</evidence>
<dbReference type="Proteomes" id="UP001501444">
    <property type="component" value="Unassembled WGS sequence"/>
</dbReference>
<keyword evidence="2" id="KW-1185">Reference proteome</keyword>
<gene>
    <name evidence="1" type="ORF">GCM10010170_070900</name>
</gene>
<evidence type="ECO:0000313" key="2">
    <source>
        <dbReference type="Proteomes" id="UP001501444"/>
    </source>
</evidence>
<proteinExistence type="predicted"/>
<comment type="caution">
    <text evidence="1">The sequence shown here is derived from an EMBL/GenBank/DDBJ whole genome shotgun (WGS) entry which is preliminary data.</text>
</comment>
<name>A0ABP5U8G1_9ACTN</name>